<reference evidence="4 5" key="1">
    <citation type="submission" date="2024-09" db="EMBL/GenBank/DDBJ databases">
        <title>Laminarin stimulates single cell rates of sulfate reduction while oxygen inhibits transcriptomic activity in coastal marine sediment.</title>
        <authorList>
            <person name="Lindsay M."/>
            <person name="Orcutt B."/>
            <person name="Emerson D."/>
            <person name="Stepanauskas R."/>
            <person name="D'Angelo T."/>
        </authorList>
    </citation>
    <scope>NUCLEOTIDE SEQUENCE [LARGE SCALE GENOMIC DNA]</scope>
    <source>
        <strain evidence="4">SAG AM-311-K15</strain>
    </source>
</reference>
<dbReference type="Proteomes" id="UP001594351">
    <property type="component" value="Unassembled WGS sequence"/>
</dbReference>
<accession>A0ABV6YT91</accession>
<feature type="domain" description="Hydantoinase A/oxoprolinase" evidence="1">
    <location>
        <begin position="206"/>
        <end position="492"/>
    </location>
</feature>
<proteinExistence type="predicted"/>
<evidence type="ECO:0000313" key="4">
    <source>
        <dbReference type="EMBL" id="MFC1849316.1"/>
    </source>
</evidence>
<dbReference type="Pfam" id="PF19278">
    <property type="entry name" value="Hydant_A_C"/>
    <property type="match status" value="1"/>
</dbReference>
<comment type="caution">
    <text evidence="4">The sequence shown here is derived from an EMBL/GenBank/DDBJ whole genome shotgun (WGS) entry which is preliminary data.</text>
</comment>
<evidence type="ECO:0000313" key="5">
    <source>
        <dbReference type="Proteomes" id="UP001594351"/>
    </source>
</evidence>
<keyword evidence="5" id="KW-1185">Reference proteome</keyword>
<dbReference type="Pfam" id="PF01968">
    <property type="entry name" value="Hydantoinase_A"/>
    <property type="match status" value="1"/>
</dbReference>
<dbReference type="InterPro" id="IPR045079">
    <property type="entry name" value="Oxoprolinase-like"/>
</dbReference>
<gene>
    <name evidence="4" type="ORF">ACFL27_03820</name>
</gene>
<protein>
    <submittedName>
        <fullName evidence="4">Hydantoinase/oxoprolinase family protein</fullName>
    </submittedName>
</protein>
<organism evidence="4 5">
    <name type="scientific">candidate division CSSED10-310 bacterium</name>
    <dbReference type="NCBI Taxonomy" id="2855610"/>
    <lineage>
        <taxon>Bacteria</taxon>
        <taxon>Bacteria division CSSED10-310</taxon>
    </lineage>
</organism>
<dbReference type="PANTHER" id="PTHR11365:SF23">
    <property type="entry name" value="HYPOTHETICAL 5-OXOPROLINASE (EUROFUNG)-RELATED"/>
    <property type="match status" value="1"/>
</dbReference>
<dbReference type="InterPro" id="IPR049517">
    <property type="entry name" value="ACX-like_C"/>
</dbReference>
<name>A0ABV6YT91_UNCC1</name>
<dbReference type="Pfam" id="PF05378">
    <property type="entry name" value="Hydant_A_N"/>
    <property type="match status" value="1"/>
</dbReference>
<evidence type="ECO:0000259" key="1">
    <source>
        <dbReference type="Pfam" id="PF01968"/>
    </source>
</evidence>
<dbReference type="InterPro" id="IPR008040">
    <property type="entry name" value="Hydant_A_N"/>
</dbReference>
<dbReference type="EMBL" id="JBHPBY010000032">
    <property type="protein sequence ID" value="MFC1849316.1"/>
    <property type="molecule type" value="Genomic_DNA"/>
</dbReference>
<evidence type="ECO:0000259" key="3">
    <source>
        <dbReference type="Pfam" id="PF19278"/>
    </source>
</evidence>
<feature type="domain" description="Hydantoinase/oxoprolinase N-terminal" evidence="2">
    <location>
        <begin position="4"/>
        <end position="185"/>
    </location>
</feature>
<dbReference type="PANTHER" id="PTHR11365">
    <property type="entry name" value="5-OXOPROLINASE RELATED"/>
    <property type="match status" value="1"/>
</dbReference>
<sequence length="711" mass="78404">MNYKIGIDVGGTFTDFLLTSDQGESEIYKVLSTPDDPSVGLMNGLTEMATARNIPLLDFIKNVSAIVHGTTVTTNAVLTRKGAKTGLLTTKGLRDALEMRRGIREEQYNNRYKNVEPLVPRYLRYPIVERLDYEGKVITPLDETDVEQAVALFQNEGIEAVAICFMNSFAFSSHEEKAAKIIREKLPDAYLTLSATFLPSIRFYDRISTTVLNSYVGPILRSYLTNLIQKLDRIGFEGILLIMQSNGGVISPQVAMDNAAVTLLSGPAAGPVAGIEYTAIQGYHDCITVDMGGTSFDAALIKDKTPLVTTEGEINRLRLALPMLGIVTIGAGGGSIGWVDEGGLLRMGPQSAGSKPGPVCYNLGGELPTCTDADLILGYLDQDYFAGGKIPLKYELAEKAIKEKIAQPLGLDLVEAAAGMYRVINVNMAAGVREVSVKRGHDPREFPLVAAGGAGPVHACMIAHELEIPLIIIPKESSIFCAAGMLMSDLKHNFVQTYTTRLDDLDVPKFQKIFREMKTEATKLLLSENIPKHSIQHIFSLDMRYVKQYHEVNVVITAADLENVDVHHMAEIFHPEHNRLFGYSLQEEGTPIELINLRLLSVGETAKPHFKQEAYDRVDPSAALKKTRQAYLPMSNIFAEVPVYDGHKLRYGNKIEGPALIEQINTTTFITPEYNVLCDKFGSYTMYLKTRADEIETRLLSQDEGPDSLRT</sequence>
<evidence type="ECO:0000259" key="2">
    <source>
        <dbReference type="Pfam" id="PF05378"/>
    </source>
</evidence>
<dbReference type="InterPro" id="IPR002821">
    <property type="entry name" value="Hydantoinase_A"/>
</dbReference>
<feature type="domain" description="Acetophenone carboxylase-like C-terminal" evidence="3">
    <location>
        <begin position="509"/>
        <end position="681"/>
    </location>
</feature>